<evidence type="ECO:0000259" key="2">
    <source>
        <dbReference type="PROSITE" id="PS50943"/>
    </source>
</evidence>
<organism evidence="3 4">
    <name type="scientific">Flavobacterium cauense R2A-7</name>
    <dbReference type="NCBI Taxonomy" id="1341154"/>
    <lineage>
        <taxon>Bacteria</taxon>
        <taxon>Pseudomonadati</taxon>
        <taxon>Bacteroidota</taxon>
        <taxon>Flavobacteriia</taxon>
        <taxon>Flavobacteriales</taxon>
        <taxon>Flavobacteriaceae</taxon>
        <taxon>Flavobacterium</taxon>
    </lineage>
</organism>
<evidence type="ECO:0000313" key="4">
    <source>
        <dbReference type="Proteomes" id="UP000319848"/>
    </source>
</evidence>
<dbReference type="Proteomes" id="UP000319848">
    <property type="component" value="Unassembled WGS sequence"/>
</dbReference>
<feature type="coiled-coil region" evidence="1">
    <location>
        <begin position="75"/>
        <end position="102"/>
    </location>
</feature>
<evidence type="ECO:0000313" key="3">
    <source>
        <dbReference type="EMBL" id="TWI15435.1"/>
    </source>
</evidence>
<protein>
    <submittedName>
        <fullName evidence="3">Helix-turn-helix protein</fullName>
    </submittedName>
</protein>
<keyword evidence="4" id="KW-1185">Reference proteome</keyword>
<sequence>MIRNKDFRQTLGITQEEAAFLLKTTKSQIAMFELGLRELPVAKMHKLVTFYNHIQSKQQEKTGSIDDKKENAKCLAVLEQELKNSEIEVVLLNRELEQLKAKYQKSVSVMELVTYLETELPEKEKPSQDFIKVLRNKATRGIEKNGSAVQLKCELAIKTAQHYQKEIKKELERLKQES</sequence>
<dbReference type="RefSeq" id="WP_023571421.1">
    <property type="nucleotide sequence ID" value="NZ_AVBI01000019.1"/>
</dbReference>
<feature type="domain" description="HTH cro/C1-type" evidence="2">
    <location>
        <begin position="5"/>
        <end position="61"/>
    </location>
</feature>
<dbReference type="GO" id="GO:0003677">
    <property type="term" value="F:DNA binding"/>
    <property type="evidence" value="ECO:0007669"/>
    <property type="project" value="InterPro"/>
</dbReference>
<reference evidence="3 4" key="1">
    <citation type="journal article" date="2015" name="Stand. Genomic Sci.">
        <title>Genomic Encyclopedia of Bacterial and Archaeal Type Strains, Phase III: the genomes of soil and plant-associated and newly described type strains.</title>
        <authorList>
            <person name="Whitman W.B."/>
            <person name="Woyke T."/>
            <person name="Klenk H.P."/>
            <person name="Zhou Y."/>
            <person name="Lilburn T.G."/>
            <person name="Beck B.J."/>
            <person name="De Vos P."/>
            <person name="Vandamme P."/>
            <person name="Eisen J.A."/>
            <person name="Garrity G."/>
            <person name="Hugenholtz P."/>
            <person name="Kyrpides N.C."/>
        </authorList>
    </citation>
    <scope>NUCLEOTIDE SEQUENCE [LARGE SCALE GENOMIC DNA]</scope>
    <source>
        <strain evidence="3 4">CGMCC 1.7270</strain>
    </source>
</reference>
<dbReference type="Gene3D" id="1.10.260.40">
    <property type="entry name" value="lambda repressor-like DNA-binding domains"/>
    <property type="match status" value="1"/>
</dbReference>
<dbReference type="PROSITE" id="PS50943">
    <property type="entry name" value="HTH_CROC1"/>
    <property type="match status" value="1"/>
</dbReference>
<keyword evidence="1" id="KW-0175">Coiled coil</keyword>
<dbReference type="SUPFAM" id="SSF47413">
    <property type="entry name" value="lambda repressor-like DNA-binding domains"/>
    <property type="match status" value="1"/>
</dbReference>
<gene>
    <name evidence="3" type="ORF">IP98_00429</name>
</gene>
<dbReference type="OrthoDB" id="1359946at2"/>
<dbReference type="CDD" id="cd00093">
    <property type="entry name" value="HTH_XRE"/>
    <property type="match status" value="1"/>
</dbReference>
<dbReference type="InterPro" id="IPR010982">
    <property type="entry name" value="Lambda_DNA-bd_dom_sf"/>
</dbReference>
<accession>V6S3D6</accession>
<comment type="caution">
    <text evidence="3">The sequence shown here is derived from an EMBL/GenBank/DDBJ whole genome shotgun (WGS) entry which is preliminary data.</text>
</comment>
<proteinExistence type="predicted"/>
<dbReference type="AlphaFoldDB" id="V6S3D6"/>
<evidence type="ECO:0000256" key="1">
    <source>
        <dbReference type="SAM" id="Coils"/>
    </source>
</evidence>
<dbReference type="EMBL" id="VLKQ01000001">
    <property type="protein sequence ID" value="TWI15435.1"/>
    <property type="molecule type" value="Genomic_DNA"/>
</dbReference>
<dbReference type="Pfam" id="PF01381">
    <property type="entry name" value="HTH_3"/>
    <property type="match status" value="1"/>
</dbReference>
<dbReference type="InterPro" id="IPR001387">
    <property type="entry name" value="Cro/C1-type_HTH"/>
</dbReference>
<name>V6S3D6_9FLAO</name>